<keyword evidence="3" id="KW-1185">Reference proteome</keyword>
<evidence type="ECO:0000256" key="1">
    <source>
        <dbReference type="SAM" id="Phobius"/>
    </source>
</evidence>
<sequence>MARRASIGAFSLPSAQGCLSPSALADRLTSYARASAFLAGAVFASLMAMMWLTYVCLKRADVIPYVADGGVFGCEVRTVVAPRPLLLEQTGQSEP</sequence>
<dbReference type="PROSITE" id="PS51257">
    <property type="entry name" value="PROKAR_LIPOPROTEIN"/>
    <property type="match status" value="1"/>
</dbReference>
<keyword evidence="1" id="KW-0812">Transmembrane</keyword>
<gene>
    <name evidence="2" type="ORF">VQ02_04080</name>
</gene>
<reference evidence="2 3" key="1">
    <citation type="submission" date="2015-03" db="EMBL/GenBank/DDBJ databases">
        <title>Genome sequencing of Methylobacterium variabile DSM 16961.</title>
        <authorList>
            <person name="Chaudhry V."/>
            <person name="Patil P.B."/>
        </authorList>
    </citation>
    <scope>NUCLEOTIDE SEQUENCE [LARGE SCALE GENOMIC DNA]</scope>
    <source>
        <strain evidence="2 3">DSM 16961</strain>
    </source>
</reference>
<dbReference type="AlphaFoldDB" id="A0A0J6VS98"/>
<keyword evidence="1" id="KW-1133">Transmembrane helix</keyword>
<dbReference type="RefSeq" id="WP_048442881.1">
    <property type="nucleotide sequence ID" value="NZ_LABY01000024.1"/>
</dbReference>
<dbReference type="Proteomes" id="UP000035955">
    <property type="component" value="Unassembled WGS sequence"/>
</dbReference>
<evidence type="ECO:0000313" key="2">
    <source>
        <dbReference type="EMBL" id="KMO42101.1"/>
    </source>
</evidence>
<evidence type="ECO:0000313" key="3">
    <source>
        <dbReference type="Proteomes" id="UP000035955"/>
    </source>
</evidence>
<dbReference type="OrthoDB" id="7997567at2"/>
<feature type="transmembrane region" description="Helical" evidence="1">
    <location>
        <begin position="35"/>
        <end position="57"/>
    </location>
</feature>
<dbReference type="EMBL" id="LABY01000024">
    <property type="protein sequence ID" value="KMO42101.1"/>
    <property type="molecule type" value="Genomic_DNA"/>
</dbReference>
<evidence type="ECO:0008006" key="4">
    <source>
        <dbReference type="Google" id="ProtNLM"/>
    </source>
</evidence>
<keyword evidence="1" id="KW-0472">Membrane</keyword>
<comment type="caution">
    <text evidence="2">The sequence shown here is derived from an EMBL/GenBank/DDBJ whole genome shotgun (WGS) entry which is preliminary data.</text>
</comment>
<protein>
    <recommendedName>
        <fullName evidence="4">Polysaccharide chain length determinant N-terminal domain-containing protein</fullName>
    </recommendedName>
</protein>
<name>A0A0J6VS98_9HYPH</name>
<organism evidence="2 3">
    <name type="scientific">Methylobacterium variabile</name>
    <dbReference type="NCBI Taxonomy" id="298794"/>
    <lineage>
        <taxon>Bacteria</taxon>
        <taxon>Pseudomonadati</taxon>
        <taxon>Pseudomonadota</taxon>
        <taxon>Alphaproteobacteria</taxon>
        <taxon>Hyphomicrobiales</taxon>
        <taxon>Methylobacteriaceae</taxon>
        <taxon>Methylobacterium</taxon>
    </lineage>
</organism>
<dbReference type="PATRIC" id="fig|298794.3.peg.3746"/>
<proteinExistence type="predicted"/>
<accession>A0A0J6VS98</accession>